<organism evidence="1 2">
    <name type="scientific">Trichloromonas acetexigens</name>
    <dbReference type="NCBI Taxonomy" id="38815"/>
    <lineage>
        <taxon>Bacteria</taxon>
        <taxon>Pseudomonadati</taxon>
        <taxon>Thermodesulfobacteriota</taxon>
        <taxon>Desulfuromonadia</taxon>
        <taxon>Desulfuromonadales</taxon>
        <taxon>Trichloromonadaceae</taxon>
        <taxon>Trichloromonas</taxon>
    </lineage>
</organism>
<dbReference type="AlphaFoldDB" id="A0A550JDJ8"/>
<keyword evidence="2" id="KW-1185">Reference proteome</keyword>
<proteinExistence type="predicted"/>
<evidence type="ECO:0000313" key="1">
    <source>
        <dbReference type="EMBL" id="TRO81287.1"/>
    </source>
</evidence>
<comment type="caution">
    <text evidence="1">The sequence shown here is derived from an EMBL/GenBank/DDBJ whole genome shotgun (WGS) entry which is preliminary data.</text>
</comment>
<dbReference type="Proteomes" id="UP000317155">
    <property type="component" value="Unassembled WGS sequence"/>
</dbReference>
<reference evidence="1 2" key="1">
    <citation type="submission" date="2019-07" db="EMBL/GenBank/DDBJ databases">
        <title>Insights of Desulfuromonas acetexigens electromicrobiology.</title>
        <authorList>
            <person name="Katuri K."/>
            <person name="Sapireddy V."/>
            <person name="Shaw D.R."/>
            <person name="Saikaly P."/>
        </authorList>
    </citation>
    <scope>NUCLEOTIDE SEQUENCE [LARGE SCALE GENOMIC DNA]</scope>
    <source>
        <strain evidence="1 2">2873</strain>
    </source>
</reference>
<dbReference type="InterPro" id="IPR013406">
    <property type="entry name" value="CHP02574_addiction_mod"/>
</dbReference>
<evidence type="ECO:0000313" key="2">
    <source>
        <dbReference type="Proteomes" id="UP000317155"/>
    </source>
</evidence>
<dbReference type="EMBL" id="VJVV01000006">
    <property type="protein sequence ID" value="TRO81287.1"/>
    <property type="molecule type" value="Genomic_DNA"/>
</dbReference>
<dbReference type="OrthoDB" id="5472101at2"/>
<sequence>MPADAQKILRDALNLSPVERAELVERILASFSFPERQTIDALWATEVEDRIDAFEAGELKSKPAAEVFARFLLEPEDLFPSVER</sequence>
<dbReference type="Pfam" id="PF09720">
    <property type="entry name" value="Unstab_antitox"/>
    <property type="match status" value="1"/>
</dbReference>
<accession>A0A550JDJ8</accession>
<protein>
    <submittedName>
        <fullName evidence="1">Addiction module protein</fullName>
    </submittedName>
</protein>
<dbReference type="NCBIfam" id="TIGR02574">
    <property type="entry name" value="stabl_TIGR02574"/>
    <property type="match status" value="1"/>
</dbReference>
<gene>
    <name evidence="1" type="ORF">FL622_10310</name>
</gene>
<dbReference type="RefSeq" id="WP_092058020.1">
    <property type="nucleotide sequence ID" value="NZ_FOJJ01000038.1"/>
</dbReference>
<name>A0A550JDJ8_9BACT</name>